<protein>
    <submittedName>
        <fullName evidence="5">Autoinducer binding domain-containing protein</fullName>
    </submittedName>
    <submittedName>
        <fullName evidence="6">LuxR family quorum-sensing transcriptional regulator LasR</fullName>
    </submittedName>
</protein>
<keyword evidence="3" id="KW-0804">Transcription</keyword>
<dbReference type="Pfam" id="PF00196">
    <property type="entry name" value="GerE"/>
    <property type="match status" value="1"/>
</dbReference>
<accession>A0AA41H786</accession>
<gene>
    <name evidence="5" type="ORF">KVP70_00360</name>
    <name evidence="6" type="ORF">L1274_000507</name>
</gene>
<organism evidence="5 7">
    <name type="scientific">Duganella violaceipulchra</name>
    <dbReference type="NCBI Taxonomy" id="2849652"/>
    <lineage>
        <taxon>Bacteria</taxon>
        <taxon>Pseudomonadati</taxon>
        <taxon>Pseudomonadota</taxon>
        <taxon>Betaproteobacteria</taxon>
        <taxon>Burkholderiales</taxon>
        <taxon>Oxalobacteraceae</taxon>
        <taxon>Telluria group</taxon>
        <taxon>Duganella</taxon>
    </lineage>
</organism>
<keyword evidence="8" id="KW-1185">Reference proteome</keyword>
<dbReference type="PANTHER" id="PTHR44688">
    <property type="entry name" value="DNA-BINDING TRANSCRIPTIONAL ACTIVATOR DEVR_DOSR"/>
    <property type="match status" value="1"/>
</dbReference>
<reference evidence="6" key="2">
    <citation type="submission" date="2022-03" db="EMBL/GenBank/DDBJ databases">
        <title>Genome Encyclopedia of Bacteria and Archaea VI: Functional Genomics of Type Strains.</title>
        <authorList>
            <person name="Whitman W."/>
        </authorList>
    </citation>
    <scope>NUCLEOTIDE SEQUENCE</scope>
    <source>
        <strain evidence="6">HSC-15S17</strain>
    </source>
</reference>
<dbReference type="PROSITE" id="PS50043">
    <property type="entry name" value="HTH_LUXR_2"/>
    <property type="match status" value="1"/>
</dbReference>
<dbReference type="Proteomes" id="UP001155901">
    <property type="component" value="Unassembled WGS sequence"/>
</dbReference>
<sequence>MDDNLSSSGESVTKGLANFGPIMEASSSAEAMSHVEQAVRDLGFERLLFAVTAQTSNGSKDLYLHSTYPQAWREHYEKNNLRANDPTVVHCFKSMSPFVWKPESFHSAAQQGMLEEATSFGLHSGVTLPIHGLNGEVGMLTCVRDDSSAHAFQRDLGQTLGQLSLLRDVAVDAIIAHIAPKVEEEAPVLTVRELDCLRWIAAGKTTWEIGRILSISEAGVNFHICNLRTKFGVNRRSDVVIKAIRLGLIALP</sequence>
<dbReference type="GO" id="GO:0003677">
    <property type="term" value="F:DNA binding"/>
    <property type="evidence" value="ECO:0007669"/>
    <property type="project" value="UniProtKB-KW"/>
</dbReference>
<evidence type="ECO:0000313" key="5">
    <source>
        <dbReference type="EMBL" id="MBV6319369.1"/>
    </source>
</evidence>
<dbReference type="PANTHER" id="PTHR44688:SF16">
    <property type="entry name" value="DNA-BINDING TRANSCRIPTIONAL ACTIVATOR DEVR_DOSR"/>
    <property type="match status" value="1"/>
</dbReference>
<dbReference type="RefSeq" id="WP_217940046.1">
    <property type="nucleotide sequence ID" value="NZ_JAHTGR010000001.1"/>
</dbReference>
<dbReference type="AlphaFoldDB" id="A0AA41H786"/>
<dbReference type="Proteomes" id="UP001162889">
    <property type="component" value="Unassembled WGS sequence"/>
</dbReference>
<name>A0AA41H786_9BURK</name>
<dbReference type="EMBL" id="JALJZU010000001">
    <property type="protein sequence ID" value="MCP2006819.1"/>
    <property type="molecule type" value="Genomic_DNA"/>
</dbReference>
<dbReference type="Pfam" id="PF03472">
    <property type="entry name" value="Autoind_bind"/>
    <property type="match status" value="1"/>
</dbReference>
<feature type="domain" description="HTH luxR-type" evidence="4">
    <location>
        <begin position="182"/>
        <end position="247"/>
    </location>
</feature>
<evidence type="ECO:0000313" key="7">
    <source>
        <dbReference type="Proteomes" id="UP001155901"/>
    </source>
</evidence>
<evidence type="ECO:0000313" key="8">
    <source>
        <dbReference type="Proteomes" id="UP001162889"/>
    </source>
</evidence>
<evidence type="ECO:0000256" key="1">
    <source>
        <dbReference type="ARBA" id="ARBA00023015"/>
    </source>
</evidence>
<dbReference type="SMART" id="SM00421">
    <property type="entry name" value="HTH_LUXR"/>
    <property type="match status" value="1"/>
</dbReference>
<evidence type="ECO:0000256" key="2">
    <source>
        <dbReference type="ARBA" id="ARBA00023125"/>
    </source>
</evidence>
<dbReference type="InterPro" id="IPR000792">
    <property type="entry name" value="Tscrpt_reg_LuxR_C"/>
</dbReference>
<comment type="caution">
    <text evidence="5">The sequence shown here is derived from an EMBL/GenBank/DDBJ whole genome shotgun (WGS) entry which is preliminary data.</text>
</comment>
<keyword evidence="2" id="KW-0238">DNA-binding</keyword>
<evidence type="ECO:0000256" key="3">
    <source>
        <dbReference type="ARBA" id="ARBA00023163"/>
    </source>
</evidence>
<evidence type="ECO:0000259" key="4">
    <source>
        <dbReference type="PROSITE" id="PS50043"/>
    </source>
</evidence>
<evidence type="ECO:0000313" key="6">
    <source>
        <dbReference type="EMBL" id="MCP2006819.1"/>
    </source>
</evidence>
<proteinExistence type="predicted"/>
<keyword evidence="1" id="KW-0805">Transcription regulation</keyword>
<dbReference type="EMBL" id="JAHTGR010000001">
    <property type="protein sequence ID" value="MBV6319369.1"/>
    <property type="molecule type" value="Genomic_DNA"/>
</dbReference>
<dbReference type="GO" id="GO:0006355">
    <property type="term" value="P:regulation of DNA-templated transcription"/>
    <property type="evidence" value="ECO:0007669"/>
    <property type="project" value="InterPro"/>
</dbReference>
<reference evidence="5" key="1">
    <citation type="submission" date="2021-07" db="EMBL/GenBank/DDBJ databases">
        <title>Characterization of violacein-producing bacteria and related species.</title>
        <authorList>
            <person name="Wilson H.S."/>
            <person name="De Leon M.E."/>
        </authorList>
    </citation>
    <scope>NUCLEOTIDE SEQUENCE</scope>
    <source>
        <strain evidence="5">HSC-15S17</strain>
    </source>
</reference>
<dbReference type="CDD" id="cd06170">
    <property type="entry name" value="LuxR_C_like"/>
    <property type="match status" value="1"/>
</dbReference>
<dbReference type="InterPro" id="IPR005143">
    <property type="entry name" value="TF_LuxR_autoind-bd_dom"/>
</dbReference>